<dbReference type="EMBL" id="CP012746">
    <property type="protein sequence ID" value="ALL64575.1"/>
    <property type="molecule type" value="Genomic_DNA"/>
</dbReference>
<reference evidence="2 3" key="1">
    <citation type="journal article" date="2014" name="Genome Announc.">
        <title>Draft Genome Sequence of the Haloacid-Degrading Burkholderia caribensis Strain MBA4.</title>
        <authorList>
            <person name="Pan Y."/>
            <person name="Kong K.F."/>
            <person name="Tsang J.S."/>
        </authorList>
    </citation>
    <scope>NUCLEOTIDE SEQUENCE [LARGE SCALE GENOMIC DNA]</scope>
    <source>
        <strain evidence="2 3">MBA4</strain>
    </source>
</reference>
<protein>
    <submittedName>
        <fullName evidence="2">Uncharacterized protein</fullName>
    </submittedName>
</protein>
<gene>
    <name evidence="2" type="ORF">K788_00033425</name>
</gene>
<sequence length="30" mass="3356">MTRRRGTDAGRSGQKQAGRISKINKINKIN</sequence>
<dbReference type="AlphaFoldDB" id="A0A0P0R8S2"/>
<proteinExistence type="predicted"/>
<dbReference type="KEGG" id="bcai:K788_00033425"/>
<evidence type="ECO:0000313" key="2">
    <source>
        <dbReference type="EMBL" id="ALL64575.1"/>
    </source>
</evidence>
<accession>A0A0P0R8S2</accession>
<feature type="region of interest" description="Disordered" evidence="1">
    <location>
        <begin position="1"/>
        <end position="30"/>
    </location>
</feature>
<organism evidence="2 3">
    <name type="scientific">Paraburkholderia caribensis MBA4</name>
    <dbReference type="NCBI Taxonomy" id="1323664"/>
    <lineage>
        <taxon>Bacteria</taxon>
        <taxon>Pseudomonadati</taxon>
        <taxon>Pseudomonadota</taxon>
        <taxon>Betaproteobacteria</taxon>
        <taxon>Burkholderiales</taxon>
        <taxon>Burkholderiaceae</taxon>
        <taxon>Paraburkholderia</taxon>
    </lineage>
</organism>
<evidence type="ECO:0000256" key="1">
    <source>
        <dbReference type="SAM" id="MobiDB-lite"/>
    </source>
</evidence>
<name>A0A0P0R8S2_9BURK</name>
<dbReference type="Proteomes" id="UP000019146">
    <property type="component" value="Chromosome 1"/>
</dbReference>
<evidence type="ECO:0000313" key="3">
    <source>
        <dbReference type="Proteomes" id="UP000019146"/>
    </source>
</evidence>